<dbReference type="RefSeq" id="XP_067821317.1">
    <property type="nucleotide sequence ID" value="XM_067959859.1"/>
</dbReference>
<protein>
    <recommendedName>
        <fullName evidence="4">Secreted protein</fullName>
    </recommendedName>
</protein>
<proteinExistence type="predicted"/>
<evidence type="ECO:0000256" key="1">
    <source>
        <dbReference type="SAM" id="SignalP"/>
    </source>
</evidence>
<dbReference type="Proteomes" id="UP000294530">
    <property type="component" value="Unassembled WGS sequence"/>
</dbReference>
<accession>A0A976IHC7</accession>
<reference evidence="2 3" key="1">
    <citation type="journal article" date="2021" name="Genome Biol.">
        <title>AFLAP: assembly-free linkage analysis pipeline using k-mers from genome sequencing data.</title>
        <authorList>
            <person name="Fletcher K."/>
            <person name="Zhang L."/>
            <person name="Gil J."/>
            <person name="Han R."/>
            <person name="Cavanaugh K."/>
            <person name="Michelmore R."/>
        </authorList>
    </citation>
    <scope>NUCLEOTIDE SEQUENCE [LARGE SCALE GENOMIC DNA]</scope>
    <source>
        <strain evidence="2 3">SF5</strain>
    </source>
</reference>
<gene>
    <name evidence="2" type="ORF">CCR75_001758</name>
</gene>
<keyword evidence="3" id="KW-1185">Reference proteome</keyword>
<dbReference type="OrthoDB" id="163192at2759"/>
<sequence length="200" mass="22103">MTLTGLMVVLATVTRQLATSSINVPVDTNFEFSGLHSDFSQQLYVLQTKLVNASQLSDVHVNALPLVLQQQLNSNSLVWSTLPGLLQRAILWNAGYVLTPTRTLAKVYTRCGRSMAELVVPPKAFKRAECEYHECVRPNNTSFYRSLNCKALRLLRSVQCAVNAASDTSAPAYAAIWGNGADLDALCVQYLKLGRMQCKY</sequence>
<dbReference type="EMBL" id="SHOA02000015">
    <property type="protein sequence ID" value="TDH71818.1"/>
    <property type="molecule type" value="Genomic_DNA"/>
</dbReference>
<comment type="caution">
    <text evidence="2">The sequence shown here is derived from an EMBL/GenBank/DDBJ whole genome shotgun (WGS) entry which is preliminary data.</text>
</comment>
<evidence type="ECO:0008006" key="4">
    <source>
        <dbReference type="Google" id="ProtNLM"/>
    </source>
</evidence>
<feature type="signal peptide" evidence="1">
    <location>
        <begin position="1"/>
        <end position="18"/>
    </location>
</feature>
<keyword evidence="1" id="KW-0732">Signal</keyword>
<evidence type="ECO:0000313" key="3">
    <source>
        <dbReference type="Proteomes" id="UP000294530"/>
    </source>
</evidence>
<feature type="chain" id="PRO_5037608782" description="Secreted protein" evidence="1">
    <location>
        <begin position="19"/>
        <end position="200"/>
    </location>
</feature>
<organism evidence="2 3">
    <name type="scientific">Bremia lactucae</name>
    <name type="common">Lettuce downy mildew</name>
    <dbReference type="NCBI Taxonomy" id="4779"/>
    <lineage>
        <taxon>Eukaryota</taxon>
        <taxon>Sar</taxon>
        <taxon>Stramenopiles</taxon>
        <taxon>Oomycota</taxon>
        <taxon>Peronosporomycetes</taxon>
        <taxon>Peronosporales</taxon>
        <taxon>Peronosporaceae</taxon>
        <taxon>Bremia</taxon>
    </lineage>
</organism>
<dbReference type="KEGG" id="blac:94345530"/>
<dbReference type="AlphaFoldDB" id="A0A976IHC7"/>
<name>A0A976IHC7_BRELC</name>
<evidence type="ECO:0000313" key="2">
    <source>
        <dbReference type="EMBL" id="TDH71818.1"/>
    </source>
</evidence>
<dbReference type="GeneID" id="94345530"/>